<evidence type="ECO:0000256" key="1">
    <source>
        <dbReference type="ARBA" id="ARBA00022741"/>
    </source>
</evidence>
<dbReference type="Proteomes" id="UP001396334">
    <property type="component" value="Unassembled WGS sequence"/>
</dbReference>
<proteinExistence type="predicted"/>
<organism evidence="3 4">
    <name type="scientific">Hibiscus sabdariffa</name>
    <name type="common">roselle</name>
    <dbReference type="NCBI Taxonomy" id="183260"/>
    <lineage>
        <taxon>Eukaryota</taxon>
        <taxon>Viridiplantae</taxon>
        <taxon>Streptophyta</taxon>
        <taxon>Embryophyta</taxon>
        <taxon>Tracheophyta</taxon>
        <taxon>Spermatophyta</taxon>
        <taxon>Magnoliopsida</taxon>
        <taxon>eudicotyledons</taxon>
        <taxon>Gunneridae</taxon>
        <taxon>Pentapetalae</taxon>
        <taxon>rosids</taxon>
        <taxon>malvids</taxon>
        <taxon>Malvales</taxon>
        <taxon>Malvaceae</taxon>
        <taxon>Malvoideae</taxon>
        <taxon>Hibiscus</taxon>
    </lineage>
</organism>
<keyword evidence="4" id="KW-1185">Reference proteome</keyword>
<evidence type="ECO:0000313" key="3">
    <source>
        <dbReference type="EMBL" id="KAK9029886.1"/>
    </source>
</evidence>
<dbReference type="PANTHER" id="PTHR27005:SF432">
    <property type="entry name" value="WALL-ASSOCIATED RECEPTOR KINASE-LIKE 6"/>
    <property type="match status" value="1"/>
</dbReference>
<sequence length="160" mass="18328">MKKATDYYNKNRILGQGGQGTVYKGMLTDGNIVAIKKSKMMKDEKFDERNVEQFIYEENSLFDILDSIVLNDGSEEEIIAMTKIAKRCLYLDGKKRPTMKQVAMQLELIQASKEGNVIEQSGDDESEIYEITETWDDFPSFSMTRTIRIDSLTLPLNVSF</sequence>
<dbReference type="InterPro" id="IPR011009">
    <property type="entry name" value="Kinase-like_dom_sf"/>
</dbReference>
<dbReference type="PANTHER" id="PTHR27005">
    <property type="entry name" value="WALL-ASSOCIATED RECEPTOR KINASE-LIKE 21"/>
    <property type="match status" value="1"/>
</dbReference>
<evidence type="ECO:0008006" key="5">
    <source>
        <dbReference type="Google" id="ProtNLM"/>
    </source>
</evidence>
<keyword evidence="2" id="KW-0067">ATP-binding</keyword>
<comment type="caution">
    <text evidence="3">The sequence shown here is derived from an EMBL/GenBank/DDBJ whole genome shotgun (WGS) entry which is preliminary data.</text>
</comment>
<name>A0ABR2SXZ4_9ROSI</name>
<protein>
    <recommendedName>
        <fullName evidence="5">Protein kinase domain-containing protein</fullName>
    </recommendedName>
</protein>
<dbReference type="EMBL" id="JBBPBN010000010">
    <property type="protein sequence ID" value="KAK9029886.1"/>
    <property type="molecule type" value="Genomic_DNA"/>
</dbReference>
<evidence type="ECO:0000256" key="2">
    <source>
        <dbReference type="ARBA" id="ARBA00022840"/>
    </source>
</evidence>
<dbReference type="InterPro" id="IPR045274">
    <property type="entry name" value="WAK-like"/>
</dbReference>
<evidence type="ECO:0000313" key="4">
    <source>
        <dbReference type="Proteomes" id="UP001396334"/>
    </source>
</evidence>
<accession>A0ABR2SXZ4</accession>
<keyword evidence="1" id="KW-0547">Nucleotide-binding</keyword>
<reference evidence="3 4" key="1">
    <citation type="journal article" date="2024" name="G3 (Bethesda)">
        <title>Genome assembly of Hibiscus sabdariffa L. provides insights into metabolisms of medicinal natural products.</title>
        <authorList>
            <person name="Kim T."/>
        </authorList>
    </citation>
    <scope>NUCLEOTIDE SEQUENCE [LARGE SCALE GENOMIC DNA]</scope>
    <source>
        <strain evidence="3">TK-2024</strain>
        <tissue evidence="3">Old leaves</tissue>
    </source>
</reference>
<dbReference type="SUPFAM" id="SSF56112">
    <property type="entry name" value="Protein kinase-like (PK-like)"/>
    <property type="match status" value="1"/>
</dbReference>
<dbReference type="Gene3D" id="3.30.200.20">
    <property type="entry name" value="Phosphorylase Kinase, domain 1"/>
    <property type="match status" value="1"/>
</dbReference>
<gene>
    <name evidence="3" type="ORF">V6N11_031328</name>
</gene>